<evidence type="ECO:0000256" key="4">
    <source>
        <dbReference type="ARBA" id="ARBA00023128"/>
    </source>
</evidence>
<dbReference type="PANTHER" id="PTHR31542:SF1">
    <property type="entry name" value="LARGE RIBOSOMAL SUBUNIT PROTEIN ML50"/>
    <property type="match status" value="1"/>
</dbReference>
<keyword evidence="3" id="KW-0689">Ribosomal protein</keyword>
<dbReference type="GO" id="GO:0005762">
    <property type="term" value="C:mitochondrial large ribosomal subunit"/>
    <property type="evidence" value="ECO:0007669"/>
    <property type="project" value="TreeGrafter"/>
</dbReference>
<evidence type="ECO:0000313" key="8">
    <source>
        <dbReference type="EMBL" id="CAH0722032.1"/>
    </source>
</evidence>
<keyword evidence="5" id="KW-0687">Ribonucleoprotein</keyword>
<dbReference type="EMBL" id="OV170223">
    <property type="protein sequence ID" value="CAH0722032.1"/>
    <property type="molecule type" value="Genomic_DNA"/>
</dbReference>
<dbReference type="PANTHER" id="PTHR31542">
    <property type="entry name" value="39A RIBOSOMAL PROTEIN L50, MITOCHONDRIAL"/>
    <property type="match status" value="1"/>
</dbReference>
<evidence type="ECO:0000256" key="2">
    <source>
        <dbReference type="ARBA" id="ARBA00008860"/>
    </source>
</evidence>
<evidence type="ECO:0000256" key="6">
    <source>
        <dbReference type="ARBA" id="ARBA00035183"/>
    </source>
</evidence>
<evidence type="ECO:0000256" key="3">
    <source>
        <dbReference type="ARBA" id="ARBA00022980"/>
    </source>
</evidence>
<evidence type="ECO:0000256" key="7">
    <source>
        <dbReference type="ARBA" id="ARBA00035398"/>
    </source>
</evidence>
<reference evidence="8" key="1">
    <citation type="submission" date="2021-12" db="EMBL/GenBank/DDBJ databases">
        <authorList>
            <person name="Martin H S."/>
        </authorList>
    </citation>
    <scope>NUCLEOTIDE SEQUENCE</scope>
</reference>
<evidence type="ECO:0000256" key="5">
    <source>
        <dbReference type="ARBA" id="ARBA00023274"/>
    </source>
</evidence>
<evidence type="ECO:0000256" key="1">
    <source>
        <dbReference type="ARBA" id="ARBA00004173"/>
    </source>
</evidence>
<dbReference type="InterPro" id="IPR018305">
    <property type="entry name" value="Ribosomal_m50"/>
</dbReference>
<sequence length="187" mass="21318">MLRNIVLSTTSKNFQIVCVRHKQAKFPKNDKKLQAAGESLAARGFLRPNKPWDPPVDIDKTVLKICADNGLRTESEFDSLEQKYTVLKACFDETGHGVPNSLLHTIETVEDLREFYETPVDTLSPFDNLKKMDLPKNLHVQEDYVRFHPDKDTLFNGKTAFPKSSTIVSGLKTRKKYEGYTAKTSWP</sequence>
<accession>A0A8J9ULC1</accession>
<organism evidence="8 9">
    <name type="scientific">Brenthis ino</name>
    <name type="common">lesser marbled fritillary</name>
    <dbReference type="NCBI Taxonomy" id="405034"/>
    <lineage>
        <taxon>Eukaryota</taxon>
        <taxon>Metazoa</taxon>
        <taxon>Ecdysozoa</taxon>
        <taxon>Arthropoda</taxon>
        <taxon>Hexapoda</taxon>
        <taxon>Insecta</taxon>
        <taxon>Pterygota</taxon>
        <taxon>Neoptera</taxon>
        <taxon>Endopterygota</taxon>
        <taxon>Lepidoptera</taxon>
        <taxon>Glossata</taxon>
        <taxon>Ditrysia</taxon>
        <taxon>Papilionoidea</taxon>
        <taxon>Nymphalidae</taxon>
        <taxon>Heliconiinae</taxon>
        <taxon>Argynnini</taxon>
        <taxon>Brenthis</taxon>
    </lineage>
</organism>
<evidence type="ECO:0000313" key="9">
    <source>
        <dbReference type="Proteomes" id="UP000838878"/>
    </source>
</evidence>
<comment type="subcellular location">
    <subcellularLocation>
        <location evidence="1">Mitochondrion</location>
    </subcellularLocation>
</comment>
<dbReference type="AlphaFoldDB" id="A0A8J9ULC1"/>
<name>A0A8J9ULC1_9NEOP</name>
<protein>
    <recommendedName>
        <fullName evidence="6">Large ribosomal subunit protein mL50</fullName>
    </recommendedName>
    <alternativeName>
        <fullName evidence="7">39S ribosomal protein L50, mitochondrial</fullName>
    </alternativeName>
</protein>
<keyword evidence="4" id="KW-0496">Mitochondrion</keyword>
<dbReference type="Proteomes" id="UP000838878">
    <property type="component" value="Chromosome 3"/>
</dbReference>
<dbReference type="OrthoDB" id="9939609at2759"/>
<proteinExistence type="inferred from homology"/>
<gene>
    <name evidence="8" type="ORF">BINO364_LOCUS8051</name>
</gene>
<comment type="similarity">
    <text evidence="2">Belongs to the mitochondrion-specific ribosomal protein mL50 family.</text>
</comment>
<keyword evidence="9" id="KW-1185">Reference proteome</keyword>
<feature type="non-terminal residue" evidence="8">
    <location>
        <position position="187"/>
    </location>
</feature>